<dbReference type="AlphaFoldDB" id="A0A0C9WC24"/>
<keyword evidence="5" id="KW-0418">Kinase</keyword>
<evidence type="ECO:0000256" key="5">
    <source>
        <dbReference type="ARBA" id="ARBA00022777"/>
    </source>
</evidence>
<dbReference type="PANTHER" id="PTHR24351">
    <property type="entry name" value="RIBOSOMAL PROTEIN S6 KINASE"/>
    <property type="match status" value="1"/>
</dbReference>
<dbReference type="SMART" id="SM00220">
    <property type="entry name" value="S_TKc"/>
    <property type="match status" value="1"/>
</dbReference>
<evidence type="ECO:0000256" key="8">
    <source>
        <dbReference type="SAM" id="MobiDB-lite"/>
    </source>
</evidence>
<evidence type="ECO:0000256" key="3">
    <source>
        <dbReference type="ARBA" id="ARBA00022679"/>
    </source>
</evidence>
<dbReference type="HOGENOM" id="CLU_387347_0_0_1"/>
<protein>
    <recommendedName>
        <fullName evidence="13">Non-specific serine/threonine protein kinase</fullName>
    </recommendedName>
</protein>
<feature type="domain" description="AGC-kinase C-terminal" evidence="10">
    <location>
        <begin position="465"/>
        <end position="528"/>
    </location>
</feature>
<sequence length="713" mass="78792">MVVTIELYYDSQAGNHMKPKVPVLRRMVSTIQLKGPSFKIRRKAPPMPPSCMETAIDCGALPVSHDLSEAGSSSDSIRVSMIRSLPPPALMAPVNEPDVAEPTCDAFRNPSEVLDVRGQLNIVAILKEFFARERKLMGIVSPNLAPMRTRWVGHSSEFVSVRLPLGRVLSRRKFGASTTSSSSKANVNVADFEVIRLLGAGANGKVYKVVDQIGGRLFALKVISKSPLEPHNGKVILSEQQAFVRNMGNKHALQLSASFHDGANFYLAMALKVGGDLHEQISTWGRLPYELAKFYAAELMVGLLSLHQRGVLHRDIKPANILIDGGGHVVISDFGLSEVFEIAVPRTNSPYCIRGTTKQLSQAPYLTSGLCGTVSYIAPEIWRNEKYGFAVDYWALAITIHEMLTGEVPWYHSVESTYVDQICHAPLVRDDAMERGAFDLLAKMLMKESKERASYEEMISHSFFYGVDWDLMKGRAMDPPHLTKEELESDVASIDLNAVIVQGEQYALHDDPFPQFTWISPSMSKRRGRALLKKKILGTLRRVRGWMSGRKTCRSRFSETRWEFVNASSDEPVPIQSLKGSVWGVDDDGARGAAMCPSESPRNASLTCPEIPEADPRTEITRNMESDRSLETPTSRLTELSSFLSSVESSRVGTAGSTRSSSSTSLSTPDTSLPCTPGISLGSRTKFQNWVTNLWHPIHAVHLRASDGRKSID</sequence>
<evidence type="ECO:0000259" key="10">
    <source>
        <dbReference type="PROSITE" id="PS51285"/>
    </source>
</evidence>
<feature type="region of interest" description="Disordered" evidence="8">
    <location>
        <begin position="648"/>
        <end position="679"/>
    </location>
</feature>
<evidence type="ECO:0000256" key="6">
    <source>
        <dbReference type="ARBA" id="ARBA00022840"/>
    </source>
</evidence>
<evidence type="ECO:0000313" key="12">
    <source>
        <dbReference type="Proteomes" id="UP000053820"/>
    </source>
</evidence>
<dbReference type="OrthoDB" id="68483at2759"/>
<keyword evidence="3" id="KW-0808">Transferase</keyword>
<keyword evidence="2" id="KW-0597">Phosphoprotein</keyword>
<dbReference type="PROSITE" id="PS00108">
    <property type="entry name" value="PROTEIN_KINASE_ST"/>
    <property type="match status" value="1"/>
</dbReference>
<dbReference type="Gene3D" id="3.30.200.20">
    <property type="entry name" value="Phosphorylase Kinase, domain 1"/>
    <property type="match status" value="1"/>
</dbReference>
<keyword evidence="4 7" id="KW-0547">Nucleotide-binding</keyword>
<keyword evidence="1" id="KW-0723">Serine/threonine-protein kinase</keyword>
<dbReference type="InterPro" id="IPR000719">
    <property type="entry name" value="Prot_kinase_dom"/>
</dbReference>
<evidence type="ECO:0000256" key="7">
    <source>
        <dbReference type="PROSITE-ProRule" id="PRU10141"/>
    </source>
</evidence>
<feature type="domain" description="Protein kinase" evidence="9">
    <location>
        <begin position="192"/>
        <end position="464"/>
    </location>
</feature>
<evidence type="ECO:0000256" key="1">
    <source>
        <dbReference type="ARBA" id="ARBA00022527"/>
    </source>
</evidence>
<evidence type="ECO:0000259" key="9">
    <source>
        <dbReference type="PROSITE" id="PS50011"/>
    </source>
</evidence>
<feature type="region of interest" description="Disordered" evidence="8">
    <location>
        <begin position="594"/>
        <end position="635"/>
    </location>
</feature>
<dbReference type="Proteomes" id="UP000053820">
    <property type="component" value="Unassembled WGS sequence"/>
</dbReference>
<organism evidence="11 12">
    <name type="scientific">Hydnomerulius pinastri MD-312</name>
    <dbReference type="NCBI Taxonomy" id="994086"/>
    <lineage>
        <taxon>Eukaryota</taxon>
        <taxon>Fungi</taxon>
        <taxon>Dikarya</taxon>
        <taxon>Basidiomycota</taxon>
        <taxon>Agaricomycotina</taxon>
        <taxon>Agaricomycetes</taxon>
        <taxon>Agaricomycetidae</taxon>
        <taxon>Boletales</taxon>
        <taxon>Boletales incertae sedis</taxon>
        <taxon>Leucogyrophana</taxon>
    </lineage>
</organism>
<dbReference type="GO" id="GO:0004674">
    <property type="term" value="F:protein serine/threonine kinase activity"/>
    <property type="evidence" value="ECO:0007669"/>
    <property type="project" value="UniProtKB-KW"/>
</dbReference>
<reference evidence="11 12" key="1">
    <citation type="submission" date="2014-04" db="EMBL/GenBank/DDBJ databases">
        <title>Evolutionary Origins and Diversification of the Mycorrhizal Mutualists.</title>
        <authorList>
            <consortium name="DOE Joint Genome Institute"/>
            <consortium name="Mycorrhizal Genomics Consortium"/>
            <person name="Kohler A."/>
            <person name="Kuo A."/>
            <person name="Nagy L.G."/>
            <person name="Floudas D."/>
            <person name="Copeland A."/>
            <person name="Barry K.W."/>
            <person name="Cichocki N."/>
            <person name="Veneault-Fourrey C."/>
            <person name="LaButti K."/>
            <person name="Lindquist E.A."/>
            <person name="Lipzen A."/>
            <person name="Lundell T."/>
            <person name="Morin E."/>
            <person name="Murat C."/>
            <person name="Riley R."/>
            <person name="Ohm R."/>
            <person name="Sun H."/>
            <person name="Tunlid A."/>
            <person name="Henrissat B."/>
            <person name="Grigoriev I.V."/>
            <person name="Hibbett D.S."/>
            <person name="Martin F."/>
        </authorList>
    </citation>
    <scope>NUCLEOTIDE SEQUENCE [LARGE SCALE GENOMIC DNA]</scope>
    <source>
        <strain evidence="11 12">MD-312</strain>
    </source>
</reference>
<name>A0A0C9WC24_9AGAM</name>
<dbReference type="PROSITE" id="PS00107">
    <property type="entry name" value="PROTEIN_KINASE_ATP"/>
    <property type="match status" value="1"/>
</dbReference>
<dbReference type="InterPro" id="IPR011009">
    <property type="entry name" value="Kinase-like_dom_sf"/>
</dbReference>
<gene>
    <name evidence="11" type="ORF">HYDPIDRAFT_169772</name>
</gene>
<evidence type="ECO:0008006" key="13">
    <source>
        <dbReference type="Google" id="ProtNLM"/>
    </source>
</evidence>
<evidence type="ECO:0000256" key="4">
    <source>
        <dbReference type="ARBA" id="ARBA00022741"/>
    </source>
</evidence>
<dbReference type="Gene3D" id="1.10.510.10">
    <property type="entry name" value="Transferase(Phosphotransferase) domain 1"/>
    <property type="match status" value="1"/>
</dbReference>
<keyword evidence="6 7" id="KW-0067">ATP-binding</keyword>
<accession>A0A0C9WC24</accession>
<keyword evidence="12" id="KW-1185">Reference proteome</keyword>
<dbReference type="InterPro" id="IPR000961">
    <property type="entry name" value="AGC-kinase_C"/>
</dbReference>
<evidence type="ECO:0000313" key="11">
    <source>
        <dbReference type="EMBL" id="KIJ61347.1"/>
    </source>
</evidence>
<dbReference type="SUPFAM" id="SSF56112">
    <property type="entry name" value="Protein kinase-like (PK-like)"/>
    <property type="match status" value="1"/>
</dbReference>
<dbReference type="InterPro" id="IPR008271">
    <property type="entry name" value="Ser/Thr_kinase_AS"/>
</dbReference>
<feature type="compositionally biased region" description="Basic and acidic residues" evidence="8">
    <location>
        <begin position="614"/>
        <end position="630"/>
    </location>
</feature>
<dbReference type="PROSITE" id="PS51285">
    <property type="entry name" value="AGC_KINASE_CTER"/>
    <property type="match status" value="1"/>
</dbReference>
<proteinExistence type="predicted"/>
<dbReference type="InterPro" id="IPR017441">
    <property type="entry name" value="Protein_kinase_ATP_BS"/>
</dbReference>
<evidence type="ECO:0000256" key="2">
    <source>
        <dbReference type="ARBA" id="ARBA00022553"/>
    </source>
</evidence>
<feature type="binding site" evidence="7">
    <location>
        <position position="221"/>
    </location>
    <ligand>
        <name>ATP</name>
        <dbReference type="ChEBI" id="CHEBI:30616"/>
    </ligand>
</feature>
<dbReference type="GO" id="GO:0005524">
    <property type="term" value="F:ATP binding"/>
    <property type="evidence" value="ECO:0007669"/>
    <property type="project" value="UniProtKB-UniRule"/>
</dbReference>
<dbReference type="EMBL" id="KN839863">
    <property type="protein sequence ID" value="KIJ61347.1"/>
    <property type="molecule type" value="Genomic_DNA"/>
</dbReference>
<dbReference type="Pfam" id="PF00069">
    <property type="entry name" value="Pkinase"/>
    <property type="match status" value="1"/>
</dbReference>
<dbReference type="PROSITE" id="PS50011">
    <property type="entry name" value="PROTEIN_KINASE_DOM"/>
    <property type="match status" value="1"/>
</dbReference>
<feature type="compositionally biased region" description="Low complexity" evidence="8">
    <location>
        <begin position="648"/>
        <end position="676"/>
    </location>
</feature>